<accession>W4SNE8</accession>
<dbReference type="AlphaFoldDB" id="W4SNE8"/>
<dbReference type="Pfam" id="PF06258">
    <property type="entry name" value="Mito_fiss_Elm1"/>
    <property type="match status" value="1"/>
</dbReference>
<evidence type="ECO:0000256" key="1">
    <source>
        <dbReference type="SAM" id="MobiDB-lite"/>
    </source>
</evidence>
<name>W4SNE8_9XANT</name>
<sequence length="164" mass="18272">METPGSKGMGDSRVQHRRQREDPQCRVTRLRQHTLNLKQIYVGSETMALTWAVSDGRAGNARQAEALAQALHSAPVTALHLQARAHGVGPHRACCRARRRRLDPASPGNCSSRRRWRSAAGARPPLATRLLRARGSQVVQLLDPRLDPRHWDLLVVPEHDALRG</sequence>
<comment type="caution">
    <text evidence="2">The sequence shown here is derived from an EMBL/GenBank/DDBJ whole genome shotgun (WGS) entry which is preliminary data.</text>
</comment>
<evidence type="ECO:0000313" key="2">
    <source>
        <dbReference type="EMBL" id="GAE57872.1"/>
    </source>
</evidence>
<gene>
    <name evidence="2" type="ORF">XPR_4507</name>
</gene>
<protein>
    <submittedName>
        <fullName evidence="2">Uncharacterized protein</fullName>
    </submittedName>
</protein>
<dbReference type="Proteomes" id="UP000019084">
    <property type="component" value="Unassembled WGS sequence"/>
</dbReference>
<organism evidence="2 3">
    <name type="scientific">Xanthomonas arboricola pv. pruni MAFF 301420</name>
    <dbReference type="NCBI Taxonomy" id="1418095"/>
    <lineage>
        <taxon>Bacteria</taxon>
        <taxon>Pseudomonadati</taxon>
        <taxon>Pseudomonadota</taxon>
        <taxon>Gammaproteobacteria</taxon>
        <taxon>Lysobacterales</taxon>
        <taxon>Lysobacteraceae</taxon>
        <taxon>Xanthomonas</taxon>
    </lineage>
</organism>
<evidence type="ECO:0000313" key="3">
    <source>
        <dbReference type="Proteomes" id="UP000019084"/>
    </source>
</evidence>
<feature type="non-terminal residue" evidence="2">
    <location>
        <position position="164"/>
    </location>
</feature>
<proteinExistence type="predicted"/>
<dbReference type="InterPro" id="IPR009367">
    <property type="entry name" value="Elm1-like"/>
</dbReference>
<dbReference type="EMBL" id="BAVC01000380">
    <property type="protein sequence ID" value="GAE57872.1"/>
    <property type="molecule type" value="Genomic_DNA"/>
</dbReference>
<reference evidence="2 3" key="1">
    <citation type="submission" date="2014-01" db="EMBL/GenBank/DDBJ databases">
        <title>Genome sequence and analysis of Xanthomonas arboricola pv. pruni.</title>
        <authorList>
            <person name="Fujikawa T."/>
            <person name="Nakazono-Nagaoka E."/>
        </authorList>
    </citation>
    <scope>NUCLEOTIDE SEQUENCE [LARGE SCALE GENOMIC DNA]</scope>
    <source>
        <strain evidence="3">MAFF 301420</strain>
    </source>
</reference>
<feature type="region of interest" description="Disordered" evidence="1">
    <location>
        <begin position="1"/>
        <end position="23"/>
    </location>
</feature>